<feature type="compositionally biased region" description="Acidic residues" evidence="2">
    <location>
        <begin position="250"/>
        <end position="275"/>
    </location>
</feature>
<evidence type="ECO:0000256" key="2">
    <source>
        <dbReference type="SAM" id="MobiDB-lite"/>
    </source>
</evidence>
<dbReference type="PANTHER" id="PTHR46326">
    <property type="entry name" value="ZINC FINGER PROTEIN ZAT1-RELATED"/>
    <property type="match status" value="1"/>
</dbReference>
<feature type="compositionally biased region" description="Polar residues" evidence="2">
    <location>
        <begin position="181"/>
        <end position="190"/>
    </location>
</feature>
<name>A0ABM3HYZ6_9MYRT</name>
<dbReference type="SMART" id="SM00355">
    <property type="entry name" value="ZnF_C2H2"/>
    <property type="match status" value="3"/>
</dbReference>
<dbReference type="Gene3D" id="3.30.160.60">
    <property type="entry name" value="Classic Zinc Finger"/>
    <property type="match status" value="1"/>
</dbReference>
<feature type="region of interest" description="Disordered" evidence="2">
    <location>
        <begin position="76"/>
        <end position="143"/>
    </location>
</feature>
<keyword evidence="4" id="KW-1185">Reference proteome</keyword>
<evidence type="ECO:0000313" key="4">
    <source>
        <dbReference type="Proteomes" id="UP000827889"/>
    </source>
</evidence>
<keyword evidence="1" id="KW-0863">Zinc-finger</keyword>
<dbReference type="Proteomes" id="UP000827889">
    <property type="component" value="Chromosome 9"/>
</dbReference>
<dbReference type="InterPro" id="IPR036236">
    <property type="entry name" value="Znf_C2H2_sf"/>
</dbReference>
<evidence type="ECO:0000313" key="5">
    <source>
        <dbReference type="RefSeq" id="XP_048141817.1"/>
    </source>
</evidence>
<evidence type="ECO:0000259" key="3">
    <source>
        <dbReference type="PROSITE" id="PS50157"/>
    </source>
</evidence>
<feature type="domain" description="C2H2-type" evidence="3">
    <location>
        <begin position="53"/>
        <end position="80"/>
    </location>
</feature>
<dbReference type="InterPro" id="IPR013087">
    <property type="entry name" value="Znf_C2H2_type"/>
</dbReference>
<protein>
    <submittedName>
        <fullName evidence="5">Zinc finger protein ZAT9-like</fullName>
    </submittedName>
</protein>
<feature type="domain" description="C2H2-type" evidence="3">
    <location>
        <begin position="293"/>
        <end position="320"/>
    </location>
</feature>
<evidence type="ECO:0000256" key="1">
    <source>
        <dbReference type="PROSITE-ProRule" id="PRU00042"/>
    </source>
</evidence>
<dbReference type="PANTHER" id="PTHR46326:SF2">
    <property type="entry name" value="ZINC FINGER PROTEIN ZAT1-RELATED"/>
    <property type="match status" value="1"/>
</dbReference>
<dbReference type="PROSITE" id="PS50157">
    <property type="entry name" value="ZINC_FINGER_C2H2_2"/>
    <property type="match status" value="3"/>
</dbReference>
<sequence>MLVTYSFFSDPFSLSLSNETVLVTSHNSVSFEDCHFVSYALLSSAVVVVMERHKCKLCSKSFCNGRALGGHMRSHLVNLPLPPKPEEEEEPPPIQLRGAETPRTTQWGPSPPSSSSSEEEGEGDEEAGKLQAPGYGLRENPKKSVRLADPEFAIDAGSVVLQDRESETESSKNPTGRRPKSSATEATTQRRFFFTEEDRHCRKKTKRMPSKAESASSISDETTEADLAFCLMMLSRDKWRREKSHREQENVDDSDEEEDEDDDEEEDEKDEEESEESKGLVVKALRIRNRGNYRCETCNRTFRSYQALGGHRASHKKSKLSDPATRVHPEQEPAENVGENANPSSAKVHECPFCFRVFASGQALGGHKRSHAINSTAAAVKMTSHHVKSRATAWIDLNLPAPVDDDEDEDDQLSQVEHSALSEAEFVNRVKR</sequence>
<gene>
    <name evidence="5" type="primary">LOC115744338</name>
</gene>
<feature type="compositionally biased region" description="Basic and acidic residues" evidence="2">
    <location>
        <begin position="239"/>
        <end position="249"/>
    </location>
</feature>
<feature type="region of interest" description="Disordered" evidence="2">
    <location>
        <begin position="307"/>
        <end position="343"/>
    </location>
</feature>
<dbReference type="PROSITE" id="PS00028">
    <property type="entry name" value="ZINC_FINGER_C2H2_1"/>
    <property type="match status" value="3"/>
</dbReference>
<dbReference type="InterPro" id="IPR044303">
    <property type="entry name" value="ZAT1/4/9"/>
</dbReference>
<organism evidence="4 5">
    <name type="scientific">Rhodamnia argentea</name>
    <dbReference type="NCBI Taxonomy" id="178133"/>
    <lineage>
        <taxon>Eukaryota</taxon>
        <taxon>Viridiplantae</taxon>
        <taxon>Streptophyta</taxon>
        <taxon>Embryophyta</taxon>
        <taxon>Tracheophyta</taxon>
        <taxon>Spermatophyta</taxon>
        <taxon>Magnoliopsida</taxon>
        <taxon>eudicotyledons</taxon>
        <taxon>Gunneridae</taxon>
        <taxon>Pentapetalae</taxon>
        <taxon>rosids</taxon>
        <taxon>malvids</taxon>
        <taxon>Myrtales</taxon>
        <taxon>Myrtaceae</taxon>
        <taxon>Myrtoideae</taxon>
        <taxon>Myrteae</taxon>
        <taxon>Australasian group</taxon>
        <taxon>Rhodamnia</taxon>
    </lineage>
</organism>
<keyword evidence="1" id="KW-0862">Zinc</keyword>
<dbReference type="GeneID" id="115744338"/>
<dbReference type="Pfam" id="PF13912">
    <property type="entry name" value="zf-C2H2_6"/>
    <property type="match status" value="3"/>
</dbReference>
<dbReference type="RefSeq" id="XP_048141817.1">
    <property type="nucleotide sequence ID" value="XM_048285860.1"/>
</dbReference>
<dbReference type="SUPFAM" id="SSF57667">
    <property type="entry name" value="beta-beta-alpha zinc fingers"/>
    <property type="match status" value="1"/>
</dbReference>
<reference evidence="5" key="1">
    <citation type="submission" date="2025-08" db="UniProtKB">
        <authorList>
            <consortium name="RefSeq"/>
        </authorList>
    </citation>
    <scope>IDENTIFICATION</scope>
    <source>
        <tissue evidence="5">Leaf</tissue>
    </source>
</reference>
<keyword evidence="1" id="KW-0479">Metal-binding</keyword>
<feature type="region of interest" description="Disordered" evidence="2">
    <location>
        <begin position="157"/>
        <end position="223"/>
    </location>
</feature>
<feature type="region of interest" description="Disordered" evidence="2">
    <location>
        <begin position="239"/>
        <end position="281"/>
    </location>
</feature>
<feature type="domain" description="C2H2-type" evidence="3">
    <location>
        <begin position="349"/>
        <end position="376"/>
    </location>
</feature>
<accession>A0ABM3HYZ6</accession>
<proteinExistence type="predicted"/>